<feature type="compositionally biased region" description="Basic and acidic residues" evidence="2">
    <location>
        <begin position="471"/>
        <end position="482"/>
    </location>
</feature>
<evidence type="ECO:0000313" key="3">
    <source>
        <dbReference type="EMBL" id="KAJ8735225.1"/>
    </source>
</evidence>
<feature type="region of interest" description="Disordered" evidence="2">
    <location>
        <begin position="1009"/>
        <end position="1028"/>
    </location>
</feature>
<feature type="compositionally biased region" description="Basic and acidic residues" evidence="2">
    <location>
        <begin position="792"/>
        <end position="801"/>
    </location>
</feature>
<feature type="compositionally biased region" description="Basic and acidic residues" evidence="2">
    <location>
        <begin position="887"/>
        <end position="896"/>
    </location>
</feature>
<feature type="compositionally biased region" description="Pro residues" evidence="2">
    <location>
        <begin position="520"/>
        <end position="534"/>
    </location>
</feature>
<feature type="compositionally biased region" description="Basic and acidic residues" evidence="2">
    <location>
        <begin position="343"/>
        <end position="360"/>
    </location>
</feature>
<dbReference type="PANTHER" id="PTHR48125">
    <property type="entry name" value="LP07818P1"/>
    <property type="match status" value="1"/>
</dbReference>
<protein>
    <submittedName>
        <fullName evidence="3">Uncharacterized protein</fullName>
    </submittedName>
</protein>
<feature type="compositionally biased region" description="Polar residues" evidence="2">
    <location>
        <begin position="1124"/>
        <end position="1137"/>
    </location>
</feature>
<feature type="region of interest" description="Disordered" evidence="2">
    <location>
        <begin position="129"/>
        <end position="161"/>
    </location>
</feature>
<feature type="region of interest" description="Disordered" evidence="2">
    <location>
        <begin position="343"/>
        <end position="595"/>
    </location>
</feature>
<feature type="region of interest" description="Disordered" evidence="2">
    <location>
        <begin position="1114"/>
        <end position="1157"/>
    </location>
</feature>
<feature type="coiled-coil region" evidence="1">
    <location>
        <begin position="291"/>
        <end position="332"/>
    </location>
</feature>
<gene>
    <name evidence="3" type="ORF">PYW07_006845</name>
</gene>
<evidence type="ECO:0000313" key="4">
    <source>
        <dbReference type="Proteomes" id="UP001231518"/>
    </source>
</evidence>
<keyword evidence="1" id="KW-0175">Coiled coil</keyword>
<feature type="compositionally biased region" description="Basic and acidic residues" evidence="2">
    <location>
        <begin position="905"/>
        <end position="915"/>
    </location>
</feature>
<feature type="region of interest" description="Disordered" evidence="2">
    <location>
        <begin position="1262"/>
        <end position="1300"/>
    </location>
</feature>
<accession>A0AAD7Z1R0</accession>
<feature type="compositionally biased region" description="Basic and acidic residues" evidence="2">
    <location>
        <begin position="1262"/>
        <end position="1281"/>
    </location>
</feature>
<sequence>MDCNDYKDICRNHSAKTEREMFRVCPSKLSKRELEDLYFNLLETNLELKKTVNGQQDKIRVLSTQVQRLTNTQERLVSREMKDRGTATKAVVDEQKDFISELKETNQRLTDRIQHLNMRLCSAKQFMKTSPPQTAPFRGGNRSAATAVSTPKKHDCLSKSPDSIPEQVIKVSTLSQWEEKTPRKTNVTQNNVLVEKTPRKNNVTENNVVLEKKPVKSEEQPCDENKCRTLMEELKQKIATLQNELLNVHGEYATRIGRLETEVIEVRKENIRVLSERSASECELTDTYKKVNELVAKYRSYEAKCAELTAELAIEKRKVTELETQLKAANMSDKVNKTIEEHLTTKQEASVKPDGPRDVAPRVVTPHGAGPQDVSSPDRKKQDAGPPKLIPPQDSVPKDVSPPDRKKQDAGPPKLSPPQTVAPQVVSPPDRKKQNTGPPKLIPPQDSVPPDVSPPDRKPDAGPPNVIPLREGQKDFSHRDSKSLNVSRLFHDGGLRVSDAKSPQVDKPLDGSSLKCDCGCPPPAPPTPPPPPPAGRNLAEKQPIKIVPPVLTPKKQDRDRLDKASAKSSPTKYSTSKSCTSSCWSNVTETSDDTNCENCGCKSQLMTPVPSPTFSVEVHHYPITPSLVNGKCVMCGFAPPPPAPVTPPPPPRPLPPPPPPPPPPVNTSTPNKGKKNNVECRCPPWVQIIPSQLSQDSNPKCMKCCFKDEQEKPPPKTNEGQVQGVASPKGDLNSTSTNNDSGYQDISDEQQALIKQNRELMEKVLELQKQVDCLKIGGFCGMPECQSESFSEIERSPKKTADNSVASPAVTTPLVEVVKTSEPPEDLIYSDRSNSPEVKNKAPIQPPSAQGEPPPPKAEPVEQTKPSPKLKTFESIISVASDYQLDQTKRKLHVESLDNPEETDKESIRRLRSDESTTTVIGKQDITHKLPVPDKYGYPDIPNNDLRENDSKHSLKFEVVEKKKREGSIASIMPRRMESKTMSLKSVTIGPGFNPEKLKYLEAEGLKRETPTGSIAESIPSNPELGYGMPRLRGKVEQARSIAESNYSGTSTRSAQKPGEMVIEKMLASGPSAPTRTNDTRKVEEGCQYCGACSFDKQCTHIPEPTMTKFAPGMQKEHAKKNEQNSQVTRQSQSLDTGNKEKKGHFRRQKKENQSAEEFIVDPKVYARQTSQTISGPLNLPDVPLLENREPSANEYIIYKGSEVDQKTLARQKREKLWKRRKSNRSQEELLADTKMVAQHACKTAGDAVNLPDVPLLDKAVEEKSKCEPGKDENEGKADQKKTHKEKSRRPSCMKAQQGDVSLYRRRSGTYCFRRGMQAQGTLICRCASQHDGNGSQKPRSKGTQVADNQENMTPRERRRAVSMSDRATYTLDSKPAGTSPDNTDLEMSYLSDLPMEKEKKSPLKSRPLSPGEDKATTSTSTSQGTSPLTDYSLSEGEMPAPATNYSLSEGEMPAPATKRRLSEPNRSGVFVNNILAHKEETPPMQQMEAALQAITTELQRCKTLLHRHRPDPLARHPTEAARGSVSVQTSTTSVSRPILLKPATAQQCIGDTRPPTAVFTLHAGTVMFTYTIEMSHPPRKLPKSPAARRRVSRPILLKSATAQQGISDKQPPTAVFTLHVVYIQ</sequence>
<feature type="coiled-coil region" evidence="1">
    <location>
        <begin position="92"/>
        <end position="119"/>
    </location>
</feature>
<reference evidence="3" key="1">
    <citation type="submission" date="2023-03" db="EMBL/GenBank/DDBJ databases">
        <title>Chromosome-level genomes of two armyworms, Mythimna separata and Mythimna loreyi, provide insights into the biosynthesis and reception of sex pheromones.</title>
        <authorList>
            <person name="Zhao H."/>
        </authorList>
    </citation>
    <scope>NUCLEOTIDE SEQUENCE</scope>
    <source>
        <strain evidence="3">BeijingLab</strain>
        <tissue evidence="3">Pupa</tissue>
    </source>
</reference>
<feature type="compositionally biased region" description="Basic and acidic residues" evidence="2">
    <location>
        <begin position="554"/>
        <end position="565"/>
    </location>
</feature>
<name>A0AAD7Z1R0_MYTSE</name>
<dbReference type="PANTHER" id="PTHR48125:SF10">
    <property type="entry name" value="OS12G0136300 PROTEIN"/>
    <property type="match status" value="1"/>
</dbReference>
<feature type="region of interest" description="Disordered" evidence="2">
    <location>
        <begin position="640"/>
        <end position="673"/>
    </location>
</feature>
<proteinExistence type="predicted"/>
<dbReference type="Proteomes" id="UP001231518">
    <property type="component" value="Chromosome 2"/>
</dbReference>
<organism evidence="3 4">
    <name type="scientific">Mythimna separata</name>
    <name type="common">Oriental armyworm</name>
    <name type="synonym">Pseudaletia separata</name>
    <dbReference type="NCBI Taxonomy" id="271217"/>
    <lineage>
        <taxon>Eukaryota</taxon>
        <taxon>Metazoa</taxon>
        <taxon>Ecdysozoa</taxon>
        <taxon>Arthropoda</taxon>
        <taxon>Hexapoda</taxon>
        <taxon>Insecta</taxon>
        <taxon>Pterygota</taxon>
        <taxon>Neoptera</taxon>
        <taxon>Endopterygota</taxon>
        <taxon>Lepidoptera</taxon>
        <taxon>Glossata</taxon>
        <taxon>Ditrysia</taxon>
        <taxon>Noctuoidea</taxon>
        <taxon>Noctuidae</taxon>
        <taxon>Noctuinae</taxon>
        <taxon>Hadenini</taxon>
        <taxon>Mythimna</taxon>
    </lineage>
</organism>
<feature type="compositionally biased region" description="Low complexity" evidence="2">
    <location>
        <begin position="1417"/>
        <end position="1430"/>
    </location>
</feature>
<feature type="region of interest" description="Disordered" evidence="2">
    <location>
        <begin position="709"/>
        <end position="750"/>
    </location>
</feature>
<feature type="region of interest" description="Disordered" evidence="2">
    <location>
        <begin position="787"/>
        <end position="952"/>
    </location>
</feature>
<feature type="compositionally biased region" description="Polar residues" evidence="2">
    <location>
        <begin position="732"/>
        <end position="750"/>
    </location>
</feature>
<feature type="compositionally biased region" description="Basic residues" evidence="2">
    <location>
        <begin position="1282"/>
        <end position="1292"/>
    </location>
</feature>
<feature type="compositionally biased region" description="Low complexity" evidence="2">
    <location>
        <begin position="566"/>
        <end position="585"/>
    </location>
</feature>
<feature type="coiled-coil region" evidence="1">
    <location>
        <begin position="224"/>
        <end position="251"/>
    </location>
</feature>
<feature type="compositionally biased region" description="Polar residues" evidence="2">
    <location>
        <begin position="1331"/>
        <end position="1353"/>
    </location>
</feature>
<comment type="caution">
    <text evidence="3">The sequence shown here is derived from an EMBL/GenBank/DDBJ whole genome shotgun (WGS) entry which is preliminary data.</text>
</comment>
<keyword evidence="4" id="KW-1185">Reference proteome</keyword>
<evidence type="ECO:0000256" key="1">
    <source>
        <dbReference type="SAM" id="Coils"/>
    </source>
</evidence>
<feature type="compositionally biased region" description="Polar residues" evidence="2">
    <location>
        <begin position="1011"/>
        <end position="1021"/>
    </location>
</feature>
<feature type="region of interest" description="Disordered" evidence="2">
    <location>
        <begin position="1511"/>
        <end position="1531"/>
    </location>
</feature>
<feature type="compositionally biased region" description="Basic and acidic residues" evidence="2">
    <location>
        <begin position="1511"/>
        <end position="1520"/>
    </location>
</feature>
<feature type="region of interest" description="Disordered" evidence="2">
    <location>
        <begin position="1331"/>
        <end position="1464"/>
    </location>
</feature>
<feature type="compositionally biased region" description="Pro residues" evidence="2">
    <location>
        <begin position="640"/>
        <end position="665"/>
    </location>
</feature>
<dbReference type="EMBL" id="JARGEI010000002">
    <property type="protein sequence ID" value="KAJ8735225.1"/>
    <property type="molecule type" value="Genomic_DNA"/>
</dbReference>
<evidence type="ECO:0000256" key="2">
    <source>
        <dbReference type="SAM" id="MobiDB-lite"/>
    </source>
</evidence>